<proteinExistence type="predicted"/>
<dbReference type="PROSITE" id="PS50041">
    <property type="entry name" value="C_TYPE_LECTIN_2"/>
    <property type="match status" value="1"/>
</dbReference>
<dbReference type="Pfam" id="PF00059">
    <property type="entry name" value="Lectin_C"/>
    <property type="match status" value="1"/>
</dbReference>
<keyword evidence="3" id="KW-1185">Reference proteome</keyword>
<dbReference type="Proteomes" id="UP000024635">
    <property type="component" value="Unassembled WGS sequence"/>
</dbReference>
<reference evidence="3" key="1">
    <citation type="journal article" date="2015" name="Nat. Genet.">
        <title>The genome and transcriptome of the zoonotic hookworm Ancylostoma ceylanicum identify infection-specific gene families.</title>
        <authorList>
            <person name="Schwarz E.M."/>
            <person name="Hu Y."/>
            <person name="Antoshechkin I."/>
            <person name="Miller M.M."/>
            <person name="Sternberg P.W."/>
            <person name="Aroian R.V."/>
        </authorList>
    </citation>
    <scope>NUCLEOTIDE SEQUENCE</scope>
    <source>
        <strain evidence="3">HY135</strain>
    </source>
</reference>
<dbReference type="AlphaFoldDB" id="A0A016VV85"/>
<dbReference type="EMBL" id="JARK01001340">
    <property type="protein sequence ID" value="EYC31236.1"/>
    <property type="molecule type" value="Genomic_DNA"/>
</dbReference>
<dbReference type="InterPro" id="IPR001304">
    <property type="entry name" value="C-type_lectin-like"/>
</dbReference>
<evidence type="ECO:0000313" key="2">
    <source>
        <dbReference type="EMBL" id="EYC31236.1"/>
    </source>
</evidence>
<dbReference type="SMART" id="SM00034">
    <property type="entry name" value="CLECT"/>
    <property type="match status" value="1"/>
</dbReference>
<sequence>MGCQEHGAHLASIHSSDENRFVRDLAANASRSHEALHTWIGFHKDCHGDWKWSDETETDYLNWYTNQPDNYNGHATESPENCVHIYTGGTWNDLKCKGAACDVTQFVCKRRNTVATTRKPVEMEKL</sequence>
<dbReference type="InterPro" id="IPR050111">
    <property type="entry name" value="C-type_lectin/snaclec_domain"/>
</dbReference>
<feature type="domain" description="C-type lectin" evidence="1">
    <location>
        <begin position="1"/>
        <end position="96"/>
    </location>
</feature>
<dbReference type="PANTHER" id="PTHR22803">
    <property type="entry name" value="MANNOSE, PHOSPHOLIPASE, LECTIN RECEPTOR RELATED"/>
    <property type="match status" value="1"/>
</dbReference>
<gene>
    <name evidence="2" type="primary">Acey_s0004.g2039</name>
    <name evidence="2" type="ORF">Y032_0004g2039</name>
</gene>
<dbReference type="SUPFAM" id="SSF56436">
    <property type="entry name" value="C-type lectin-like"/>
    <property type="match status" value="1"/>
</dbReference>
<evidence type="ECO:0000313" key="3">
    <source>
        <dbReference type="Proteomes" id="UP000024635"/>
    </source>
</evidence>
<evidence type="ECO:0000259" key="1">
    <source>
        <dbReference type="PROSITE" id="PS50041"/>
    </source>
</evidence>
<dbReference type="Gene3D" id="3.10.100.10">
    <property type="entry name" value="Mannose-Binding Protein A, subunit A"/>
    <property type="match status" value="1"/>
</dbReference>
<organism evidence="2 3">
    <name type="scientific">Ancylostoma ceylanicum</name>
    <dbReference type="NCBI Taxonomy" id="53326"/>
    <lineage>
        <taxon>Eukaryota</taxon>
        <taxon>Metazoa</taxon>
        <taxon>Ecdysozoa</taxon>
        <taxon>Nematoda</taxon>
        <taxon>Chromadorea</taxon>
        <taxon>Rhabditida</taxon>
        <taxon>Rhabditina</taxon>
        <taxon>Rhabditomorpha</taxon>
        <taxon>Strongyloidea</taxon>
        <taxon>Ancylostomatidae</taxon>
        <taxon>Ancylostomatinae</taxon>
        <taxon>Ancylostoma</taxon>
    </lineage>
</organism>
<protein>
    <recommendedName>
        <fullName evidence="1">C-type lectin domain-containing protein</fullName>
    </recommendedName>
</protein>
<name>A0A016VV85_9BILA</name>
<accession>A0A016VV85</accession>
<dbReference type="STRING" id="53326.A0A016VV85"/>
<dbReference type="InterPro" id="IPR016186">
    <property type="entry name" value="C-type_lectin-like/link_sf"/>
</dbReference>
<dbReference type="OrthoDB" id="5877732at2759"/>
<comment type="caution">
    <text evidence="2">The sequence shown here is derived from an EMBL/GenBank/DDBJ whole genome shotgun (WGS) entry which is preliminary data.</text>
</comment>
<dbReference type="InterPro" id="IPR016187">
    <property type="entry name" value="CTDL_fold"/>
</dbReference>